<dbReference type="eggNOG" id="COG3724">
    <property type="taxonomic scope" value="Bacteria"/>
</dbReference>
<dbReference type="SUPFAM" id="SSF55909">
    <property type="entry name" value="Pentein"/>
    <property type="match status" value="1"/>
</dbReference>
<dbReference type="InterPro" id="IPR037031">
    <property type="entry name" value="AstB_sf"/>
</dbReference>
<dbReference type="RefSeq" id="WP_020581040.1">
    <property type="nucleotide sequence ID" value="NZ_JOJP01000001.1"/>
</dbReference>
<dbReference type="NCBIfam" id="TIGR03241">
    <property type="entry name" value="arg_catab_astB"/>
    <property type="match status" value="1"/>
</dbReference>
<keyword evidence="1 3" id="KW-0056">Arginine metabolism</keyword>
<keyword evidence="6" id="KW-1185">Reference proteome</keyword>
<feature type="active site" description="Nucleophile" evidence="3">
    <location>
        <position position="370"/>
    </location>
</feature>
<dbReference type="PANTHER" id="PTHR30420:SF2">
    <property type="entry name" value="N-SUCCINYLARGININE DIHYDROLASE"/>
    <property type="match status" value="1"/>
</dbReference>
<dbReference type="Pfam" id="PF04996">
    <property type="entry name" value="AstB"/>
    <property type="match status" value="1"/>
</dbReference>
<dbReference type="HAMAP" id="MF_01172">
    <property type="entry name" value="AstB"/>
    <property type="match status" value="1"/>
</dbReference>
<feature type="active site" evidence="3">
    <location>
        <position position="250"/>
    </location>
</feature>
<comment type="similarity">
    <text evidence="3">Belongs to the succinylarginine dihydrolase family.</text>
</comment>
<feature type="binding site" evidence="3">
    <location>
        <position position="110"/>
    </location>
    <ligand>
        <name>substrate</name>
    </ligand>
</feature>
<feature type="active site" evidence="3">
    <location>
        <position position="174"/>
    </location>
</feature>
<evidence type="ECO:0000313" key="5">
    <source>
        <dbReference type="EMBL" id="KEI70394.1"/>
    </source>
</evidence>
<dbReference type="GO" id="GO:0019545">
    <property type="term" value="P:L-arginine catabolic process to succinate"/>
    <property type="evidence" value="ECO:0007669"/>
    <property type="project" value="UniProtKB-UniRule"/>
</dbReference>
<comment type="pathway">
    <text evidence="3">Amino-acid degradation; L-arginine degradation via AST pathway; L-glutamate and succinate from L-arginine: step 2/5.</text>
</comment>
<feature type="binding site" evidence="3">
    <location>
        <begin position="137"/>
        <end position="138"/>
    </location>
    <ligand>
        <name>substrate</name>
    </ligand>
</feature>
<evidence type="ECO:0000256" key="2">
    <source>
        <dbReference type="ARBA" id="ARBA00022801"/>
    </source>
</evidence>
<evidence type="ECO:0000256" key="3">
    <source>
        <dbReference type="HAMAP-Rule" id="MF_01172"/>
    </source>
</evidence>
<comment type="function">
    <text evidence="3">Catalyzes the hydrolysis of N(2)-succinylarginine into N(2)-succinylornithine, ammonia and CO(2).</text>
</comment>
<comment type="catalytic activity">
    <reaction evidence="3">
        <text>N(2)-succinyl-L-arginine + 2 H2O + 2 H(+) = N(2)-succinyl-L-ornithine + 2 NH4(+) + CO2</text>
        <dbReference type="Rhea" id="RHEA:19533"/>
        <dbReference type="ChEBI" id="CHEBI:15377"/>
        <dbReference type="ChEBI" id="CHEBI:15378"/>
        <dbReference type="ChEBI" id="CHEBI:16526"/>
        <dbReference type="ChEBI" id="CHEBI:28938"/>
        <dbReference type="ChEBI" id="CHEBI:58241"/>
        <dbReference type="ChEBI" id="CHEBI:58514"/>
        <dbReference type="EC" id="3.5.3.23"/>
    </reaction>
</comment>
<proteinExistence type="inferred from homology"/>
<comment type="caution">
    <text evidence="5">The sequence shown here is derived from an EMBL/GenBank/DDBJ whole genome shotgun (WGS) entry which is preliminary data.</text>
</comment>
<feature type="binding site" evidence="3">
    <location>
        <position position="214"/>
    </location>
    <ligand>
        <name>substrate</name>
    </ligand>
</feature>
<feature type="binding site" evidence="3">
    <location>
        <begin position="19"/>
        <end position="28"/>
    </location>
    <ligand>
        <name>substrate</name>
    </ligand>
</feature>
<reference evidence="5 6" key="1">
    <citation type="submission" date="2014-06" db="EMBL/GenBank/DDBJ databases">
        <title>Whole Genome Sequences of Three Symbiotic Endozoicomonas Bacteria.</title>
        <authorList>
            <person name="Neave M.J."/>
            <person name="Apprill A."/>
            <person name="Voolstra C.R."/>
        </authorList>
    </citation>
    <scope>NUCLEOTIDE SEQUENCE [LARGE SCALE GENOMIC DNA]</scope>
    <source>
        <strain evidence="5 6">DSM 22380</strain>
    </source>
</reference>
<comment type="subunit">
    <text evidence="3">Homodimer.</text>
</comment>
<dbReference type="EMBL" id="JOJP01000001">
    <property type="protein sequence ID" value="KEI70394.1"/>
    <property type="molecule type" value="Genomic_DNA"/>
</dbReference>
<evidence type="ECO:0000256" key="1">
    <source>
        <dbReference type="ARBA" id="ARBA00022503"/>
    </source>
</evidence>
<evidence type="ECO:0000313" key="6">
    <source>
        <dbReference type="Proteomes" id="UP000027997"/>
    </source>
</evidence>
<name>A0A081K8B8_9GAMM</name>
<evidence type="ECO:0000256" key="4">
    <source>
        <dbReference type="NCBIfam" id="TIGR03241"/>
    </source>
</evidence>
<dbReference type="GO" id="GO:0019544">
    <property type="term" value="P:L-arginine catabolic process to L-glutamate"/>
    <property type="evidence" value="ECO:0007669"/>
    <property type="project" value="UniProtKB-UniRule"/>
</dbReference>
<sequence length="446" mass="48805">MRTIEANFDGLVGPTHNYAGLSRGNKASINHAGNAANPRKAALQGLEKMKALSELGFVQGVLAPQERPDIAMLRRLGFTGSDSRVLSDAAQNMPAVLAACCSASSMWTANAATVSPSSDCSDGKVHFTPANLINKFHRSIEHEVTGNILKATFSSPEHFVHHQALPSTDYFGDEGAANHTRFCHEYGEQGVEFFVYGKEAFNPQSTSPQKYPARQSFEASQAIARLHQLSPDKIVFAQQNPAVIDQGVFHNDVIAVGNRNLLFCHEQAFLNQASVYESLRKAYGAQDFHIVEATDQQVSVAQAVGTYLFNSQLLSLDNGGTMIVVPSECKREPAVWSYLQSLVNDSKCPITDLKVFDLRQSMNNGGGPACLRLRVVLNDQELAATNQSCLINDKLFSTISNWINKHYRDQLSEKDLADPLLLTESRAALDELTGILNLGSVYPFQN</sequence>
<protein>
    <recommendedName>
        <fullName evidence="3 4">N-succinylarginine dihydrolase</fullName>
        <ecNumber evidence="3 4">3.5.3.23</ecNumber>
    </recommendedName>
</protein>
<dbReference type="NCBIfam" id="NF009789">
    <property type="entry name" value="PRK13281.1"/>
    <property type="match status" value="1"/>
</dbReference>
<dbReference type="UniPathway" id="UPA00185">
    <property type="reaction ID" value="UER00280"/>
</dbReference>
<feature type="binding site" evidence="3">
    <location>
        <position position="252"/>
    </location>
    <ligand>
        <name>substrate</name>
    </ligand>
</feature>
<dbReference type="InterPro" id="IPR007079">
    <property type="entry name" value="SuccinylArg_d-Hdrlase_AstB"/>
</dbReference>
<accession>A0A081K8B8</accession>
<dbReference type="GO" id="GO:0009015">
    <property type="term" value="F:N-succinylarginine dihydrolase activity"/>
    <property type="evidence" value="ECO:0007669"/>
    <property type="project" value="UniProtKB-UniRule"/>
</dbReference>
<keyword evidence="2 3" id="KW-0378">Hydrolase</keyword>
<dbReference type="PANTHER" id="PTHR30420">
    <property type="entry name" value="N-SUCCINYLARGININE DIHYDROLASE"/>
    <property type="match status" value="1"/>
</dbReference>
<dbReference type="Proteomes" id="UP000027997">
    <property type="component" value="Unassembled WGS sequence"/>
</dbReference>
<organism evidence="5 6">
    <name type="scientific">Endozoicomonas elysicola</name>
    <dbReference type="NCBI Taxonomy" id="305900"/>
    <lineage>
        <taxon>Bacteria</taxon>
        <taxon>Pseudomonadati</taxon>
        <taxon>Pseudomonadota</taxon>
        <taxon>Gammaproteobacteria</taxon>
        <taxon>Oceanospirillales</taxon>
        <taxon>Endozoicomonadaceae</taxon>
        <taxon>Endozoicomonas</taxon>
    </lineage>
</organism>
<feature type="binding site" evidence="3">
    <location>
        <position position="364"/>
    </location>
    <ligand>
        <name>substrate</name>
    </ligand>
</feature>
<dbReference type="STRING" id="305900.GV64_06305"/>
<dbReference type="Gene3D" id="3.75.10.20">
    <property type="entry name" value="Succinylarginine dihydrolase"/>
    <property type="match status" value="1"/>
</dbReference>
<dbReference type="AlphaFoldDB" id="A0A081K8B8"/>
<dbReference type="EC" id="3.5.3.23" evidence="3 4"/>
<gene>
    <name evidence="3" type="primary">astB</name>
    <name evidence="5" type="ORF">GV64_06305</name>
</gene>